<protein>
    <submittedName>
        <fullName evidence="1">Uncharacterized protein</fullName>
    </submittedName>
</protein>
<comment type="caution">
    <text evidence="1">The sequence shown here is derived from an EMBL/GenBank/DDBJ whole genome shotgun (WGS) entry which is preliminary data.</text>
</comment>
<sequence>MDGKAFFKKKKLLKDFEVFLEYYKDNFELLDFQSIRLNLVNFIKNVYFSFEKIY</sequence>
<reference evidence="1" key="1">
    <citation type="journal article" date="2015" name="Nature">
        <title>Complex archaea that bridge the gap between prokaryotes and eukaryotes.</title>
        <authorList>
            <person name="Spang A."/>
            <person name="Saw J.H."/>
            <person name="Jorgensen S.L."/>
            <person name="Zaremba-Niedzwiedzka K."/>
            <person name="Martijn J."/>
            <person name="Lind A.E."/>
            <person name="van Eijk R."/>
            <person name="Schleper C."/>
            <person name="Guy L."/>
            <person name="Ettema T.J."/>
        </authorList>
    </citation>
    <scope>NUCLEOTIDE SEQUENCE</scope>
</reference>
<name>A0A0F9M9T4_9ZZZZ</name>
<evidence type="ECO:0000313" key="1">
    <source>
        <dbReference type="EMBL" id="KKM73435.1"/>
    </source>
</evidence>
<organism evidence="1">
    <name type="scientific">marine sediment metagenome</name>
    <dbReference type="NCBI Taxonomy" id="412755"/>
    <lineage>
        <taxon>unclassified sequences</taxon>
        <taxon>metagenomes</taxon>
        <taxon>ecological metagenomes</taxon>
    </lineage>
</organism>
<gene>
    <name evidence="1" type="ORF">LCGC14_1410560</name>
</gene>
<dbReference type="EMBL" id="LAZR01009304">
    <property type="protein sequence ID" value="KKM73435.1"/>
    <property type="molecule type" value="Genomic_DNA"/>
</dbReference>
<dbReference type="AlphaFoldDB" id="A0A0F9M9T4"/>
<proteinExistence type="predicted"/>
<accession>A0A0F9M9T4</accession>